<name>G5JMJ5_STRCG</name>
<dbReference type="AlphaFoldDB" id="G5JMJ5"/>
<dbReference type="CDD" id="cd02947">
    <property type="entry name" value="TRX_family"/>
    <property type="match status" value="1"/>
</dbReference>
<reference evidence="4" key="1">
    <citation type="submission" date="2011-07" db="EMBL/GenBank/DDBJ databases">
        <authorList>
            <person name="Stanhope M.J."/>
            <person name="Durkin A.S."/>
            <person name="Hostetler J."/>
            <person name="Kim M."/>
            <person name="Radune D."/>
            <person name="Singh I."/>
            <person name="Town C.D."/>
        </authorList>
    </citation>
    <scope>NUCLEOTIDE SEQUENCE [LARGE SCALE GENOMIC DNA]</scope>
    <source>
        <strain evidence="4">HS-6</strain>
    </source>
</reference>
<organism evidence="4 5">
    <name type="scientific">Streptococcus criceti HS-6</name>
    <dbReference type="NCBI Taxonomy" id="873449"/>
    <lineage>
        <taxon>Bacteria</taxon>
        <taxon>Bacillati</taxon>
        <taxon>Bacillota</taxon>
        <taxon>Bacilli</taxon>
        <taxon>Lactobacillales</taxon>
        <taxon>Streptococcaceae</taxon>
        <taxon>Streptococcus</taxon>
    </lineage>
</organism>
<comment type="caution">
    <text evidence="4">The sequence shown here is derived from an EMBL/GenBank/DDBJ whole genome shotgun (WGS) entry which is preliminary data.</text>
</comment>
<evidence type="ECO:0000313" key="5">
    <source>
        <dbReference type="Proteomes" id="UP000004322"/>
    </source>
</evidence>
<evidence type="ECO:0000256" key="3">
    <source>
        <dbReference type="SAM" id="SignalP"/>
    </source>
</evidence>
<feature type="compositionally biased region" description="Polar residues" evidence="1">
    <location>
        <begin position="311"/>
        <end position="335"/>
    </location>
</feature>
<feature type="compositionally biased region" description="Polar residues" evidence="1">
    <location>
        <begin position="75"/>
        <end position="100"/>
    </location>
</feature>
<dbReference type="OrthoDB" id="32134at2"/>
<feature type="transmembrane region" description="Helical" evidence="2">
    <location>
        <begin position="343"/>
        <end position="362"/>
    </location>
</feature>
<dbReference type="Proteomes" id="UP000004322">
    <property type="component" value="Unassembled WGS sequence"/>
</dbReference>
<feature type="chain" id="PRO_5038826786" description="Bacteriocin transport accessory protein" evidence="3">
    <location>
        <begin position="24"/>
        <end position="367"/>
    </location>
</feature>
<dbReference type="InterPro" id="IPR046698">
    <property type="entry name" value="PedC-like"/>
</dbReference>
<sequence>MKKTYFKRIVLLSALVLSVSATAAYSDETKPNDIANPTATQQSGLNTEQALSSSTSVDKNADHTDSAAVSEHGGSEQTQQTPQASDASESTAEVKPNTTPAGDDTTVKTSTEANNRAAAVQTQEPTSNTNSQTPSVTTAAGENEQEITSITPEEYEANVANINKVSMADVYQMFTQDGKEHTLYLGRPTCPYCRRFSPEVKKFNDLIGGQLDYFNTASPEYDDAARNFMRNTVGVPGVPTVLYIKNGKLISGVADSTLTAQEVYKHLYVDPQQQNMDPATPSVDPALTNGNRNSQLQEPTDPNPALVAAQTAPSLQSGQHNVSPTAAQSTANKLPQTGQAKSYLSLYGYFTLLLAAITGIVMRKRTH</sequence>
<dbReference type="STRING" id="873449.STRCR_1257"/>
<evidence type="ECO:0000256" key="1">
    <source>
        <dbReference type="SAM" id="MobiDB-lite"/>
    </source>
</evidence>
<accession>G5JMJ5</accession>
<proteinExistence type="predicted"/>
<dbReference type="Pfam" id="PF20207">
    <property type="entry name" value="DUF6568"/>
    <property type="match status" value="1"/>
</dbReference>
<evidence type="ECO:0000256" key="2">
    <source>
        <dbReference type="SAM" id="Phobius"/>
    </source>
</evidence>
<feature type="region of interest" description="Disordered" evidence="1">
    <location>
        <begin position="28"/>
        <end position="149"/>
    </location>
</feature>
<evidence type="ECO:0008006" key="6">
    <source>
        <dbReference type="Google" id="ProtNLM"/>
    </source>
</evidence>
<protein>
    <recommendedName>
        <fullName evidence="6">Bacteriocin transport accessory protein</fullName>
    </recommendedName>
</protein>
<feature type="compositionally biased region" description="Polar residues" evidence="1">
    <location>
        <begin position="35"/>
        <end position="58"/>
    </location>
</feature>
<feature type="region of interest" description="Disordered" evidence="1">
    <location>
        <begin position="272"/>
        <end position="335"/>
    </location>
</feature>
<dbReference type="Gene3D" id="3.40.30.10">
    <property type="entry name" value="Glutaredoxin"/>
    <property type="match status" value="1"/>
</dbReference>
<gene>
    <name evidence="4" type="ORF">STRCR_1257</name>
</gene>
<feature type="signal peptide" evidence="3">
    <location>
        <begin position="1"/>
        <end position="23"/>
    </location>
</feature>
<dbReference type="InterPro" id="IPR036249">
    <property type="entry name" value="Thioredoxin-like_sf"/>
</dbReference>
<dbReference type="SUPFAM" id="SSF52833">
    <property type="entry name" value="Thioredoxin-like"/>
    <property type="match status" value="1"/>
</dbReference>
<feature type="compositionally biased region" description="Polar residues" evidence="1">
    <location>
        <begin position="107"/>
        <end position="149"/>
    </location>
</feature>
<feature type="compositionally biased region" description="Polar residues" evidence="1">
    <location>
        <begin position="288"/>
        <end position="300"/>
    </location>
</feature>
<keyword evidence="2" id="KW-0472">Membrane</keyword>
<keyword evidence="5" id="KW-1185">Reference proteome</keyword>
<evidence type="ECO:0000313" key="4">
    <source>
        <dbReference type="EMBL" id="EHI74132.1"/>
    </source>
</evidence>
<dbReference type="RefSeq" id="WP_004226977.1">
    <property type="nucleotide sequence ID" value="NZ_AEUV02000002.1"/>
</dbReference>
<keyword evidence="2" id="KW-0812">Transmembrane</keyword>
<dbReference type="EMBL" id="AEUV02000002">
    <property type="protein sequence ID" value="EHI74132.1"/>
    <property type="molecule type" value="Genomic_DNA"/>
</dbReference>
<keyword evidence="3" id="KW-0732">Signal</keyword>
<keyword evidence="2" id="KW-1133">Transmembrane helix</keyword>